<reference evidence="1 2" key="3">
    <citation type="submission" date="2023-06" db="EMBL/GenBank/DDBJ databases">
        <authorList>
            <person name="Zeman M."/>
            <person name="Kubasova T."/>
            <person name="Jahodarova E."/>
            <person name="Nykrynova M."/>
            <person name="Rychlik I."/>
        </authorList>
    </citation>
    <scope>NUCLEOTIDE SEQUENCE [LARGE SCALE GENOMIC DNA]</scope>
    <source>
        <strain evidence="1 2">153_Feed</strain>
    </source>
</reference>
<dbReference type="RefSeq" id="WP_289511672.1">
    <property type="nucleotide sequence ID" value="NZ_JAUDEA010000012.1"/>
</dbReference>
<dbReference type="Gene3D" id="3.40.960.10">
    <property type="entry name" value="VSR Endonuclease"/>
    <property type="match status" value="1"/>
</dbReference>
<reference evidence="2" key="1">
    <citation type="submission" date="2023-06" db="EMBL/GenBank/DDBJ databases">
        <title>Identification and characterization of horizontal gene transfer across gut microbiota members of farm animals based on homology search.</title>
        <authorList>
            <person name="Zeman M."/>
            <person name="Kubasova T."/>
            <person name="Jahodarova E."/>
            <person name="Nykrynova M."/>
            <person name="Rychlik I."/>
        </authorList>
    </citation>
    <scope>NUCLEOTIDE SEQUENCE [LARGE SCALE GENOMIC DNA]</scope>
    <source>
        <strain evidence="2">153_Feed</strain>
    </source>
</reference>
<dbReference type="Proteomes" id="UP001529256">
    <property type="component" value="Unassembled WGS sequence"/>
</dbReference>
<name>A0ABT7V4S2_9ACTN</name>
<sequence length="341" mass="37819">MGRRLVVGFESALEFWRSARQGSLAAADDDFAGAVIGRRPETVGQTARRAAALCGLDTPIRVVVPSAAKRYHCGQVKSGVFGGPLGDKYLYGVDSDVFVCRMPAVLVQLATQLDEIELAQLACEMMGSYGFDPDPAEGFDKDVKPLVAYDEFASYIRAALATKTRGARRAMDALSLASSNSNSPRETDAAIFMKLTRARGGLSLSGFEMNATIELPEELQKIVGQGVLRPDFYWPGAKLIVEYESDEFHATPEAMKRDERRRRAFEAAGYMQRRLTNDILKSDEQFNIFMSELARRVDPHRTPATKIMLDKRRDLRERLFGPQDKEAALDALAHPYEGVIL</sequence>
<gene>
    <name evidence="1" type="ORF">QUW25_07925</name>
</gene>
<organism evidence="1 2">
    <name type="scientific">Thermophilibacter provencensis</name>
    <dbReference type="NCBI Taxonomy" id="1852386"/>
    <lineage>
        <taxon>Bacteria</taxon>
        <taxon>Bacillati</taxon>
        <taxon>Actinomycetota</taxon>
        <taxon>Coriobacteriia</taxon>
        <taxon>Coriobacteriales</taxon>
        <taxon>Atopobiaceae</taxon>
        <taxon>Thermophilibacter</taxon>
    </lineage>
</organism>
<dbReference type="EMBL" id="JAUDEA010000012">
    <property type="protein sequence ID" value="MDM8271595.1"/>
    <property type="molecule type" value="Genomic_DNA"/>
</dbReference>
<comment type="caution">
    <text evidence="1">The sequence shown here is derived from an EMBL/GenBank/DDBJ whole genome shotgun (WGS) entry which is preliminary data.</text>
</comment>
<evidence type="ECO:0008006" key="3">
    <source>
        <dbReference type="Google" id="ProtNLM"/>
    </source>
</evidence>
<keyword evidence="2" id="KW-1185">Reference proteome</keyword>
<proteinExistence type="predicted"/>
<reference evidence="1 2" key="2">
    <citation type="submission" date="2023-06" db="EMBL/GenBank/DDBJ databases">
        <title>Identification and characterization of horizontal gene transfer across gut microbiota members of farm animals based on homology search.</title>
        <authorList>
            <person name="Schwarzerova J."/>
            <person name="Nykrynova M."/>
            <person name="Jureckova K."/>
            <person name="Cejkova D."/>
            <person name="Rychlik I."/>
        </authorList>
    </citation>
    <scope>NUCLEOTIDE SEQUENCE [LARGE SCALE GENOMIC DNA]</scope>
    <source>
        <strain evidence="1 2">153_Feed</strain>
    </source>
</reference>
<evidence type="ECO:0000313" key="2">
    <source>
        <dbReference type="Proteomes" id="UP001529256"/>
    </source>
</evidence>
<accession>A0ABT7V4S2</accession>
<evidence type="ECO:0000313" key="1">
    <source>
        <dbReference type="EMBL" id="MDM8271595.1"/>
    </source>
</evidence>
<protein>
    <recommendedName>
        <fullName evidence="3">DUF559 domain-containing protein</fullName>
    </recommendedName>
</protein>